<dbReference type="AlphaFoldDB" id="A0AAE0GLX1"/>
<dbReference type="Proteomes" id="UP001190700">
    <property type="component" value="Unassembled WGS sequence"/>
</dbReference>
<keyword evidence="4" id="KW-1185">Reference proteome</keyword>
<accession>A0AAE0GLX1</accession>
<proteinExistence type="predicted"/>
<dbReference type="EMBL" id="LGRX02004422">
    <property type="protein sequence ID" value="KAK3280380.1"/>
    <property type="molecule type" value="Genomic_DNA"/>
</dbReference>
<dbReference type="InterPro" id="IPR015915">
    <property type="entry name" value="Kelch-typ_b-propeller"/>
</dbReference>
<keyword evidence="2" id="KW-0677">Repeat</keyword>
<protein>
    <submittedName>
        <fullName evidence="3">Uncharacterized protein</fullName>
    </submittedName>
</protein>
<organism evidence="3 4">
    <name type="scientific">Cymbomonas tetramitiformis</name>
    <dbReference type="NCBI Taxonomy" id="36881"/>
    <lineage>
        <taxon>Eukaryota</taxon>
        <taxon>Viridiplantae</taxon>
        <taxon>Chlorophyta</taxon>
        <taxon>Pyramimonadophyceae</taxon>
        <taxon>Pyramimonadales</taxon>
        <taxon>Pyramimonadaceae</taxon>
        <taxon>Cymbomonas</taxon>
    </lineage>
</organism>
<comment type="caution">
    <text evidence="3">The sequence shown here is derived from an EMBL/GenBank/DDBJ whole genome shotgun (WGS) entry which is preliminary data.</text>
</comment>
<evidence type="ECO:0000256" key="1">
    <source>
        <dbReference type="ARBA" id="ARBA00022441"/>
    </source>
</evidence>
<gene>
    <name evidence="3" type="ORF">CYMTET_11777</name>
</gene>
<dbReference type="PANTHER" id="PTHR46093:SF18">
    <property type="entry name" value="FIBRONECTIN TYPE-III DOMAIN-CONTAINING PROTEIN"/>
    <property type="match status" value="1"/>
</dbReference>
<sequence>MILKNSCSRPLEMHHVRSRQLRAGVTGARGATATTRTLRSKTRAVASALLLRPEWRGHLKPKSFLRAVEAADVAPELPGKRVRDAFLAAADDDDQAAEAVFRAVINSMIGPASKHLPRIGEMRGSNDEDELMAELRRLKEACSGTRRAPASPPPLMVLIVDLNGVFGETLGLVILRMACRMTYLESVRVQARMPLCRLFCDNTRTGSFLDESELEEMAVRRKDAAAAINVGDLHERLDDALTAAEKAFKHSRDEAIGLLQDVICDVQTRGDGLPEKVVKPAMKAISMHAFLHMPLEALGGLLDSDQLDRLLVAQCDAAYLAWLAGGWRASPDARLIRGFASLVRGQVAEAVRDVSSAVSSDHDWALSELKKVASTILSQARQGLPPCFGVWRRCEANVERLPSPRIAPAYCQAEGCMYVFGGVRPDSTFGIGNLSSSYLSIINVTLGVITPEGPTSDLWRYTFGDNRWTLLQSKGASPPPRGFGLLTYNDGALYLHGGRVTWSSAPDPYDDVWRFVLSEERWEPIAGHHPSLRSAGPHGVHENGWCIFDPDKGEPRLRRFDFELAEWSILAPTSPVPRVDTDLASASGWLTEGSLWVFMVEADTDIDTHNKETRLWEVKLSRDSCSWQAHTLAGRSTTSPRFEGSLPTPCAESSACFDPESRKGYIFGGWTHDLLSFAAQPDGTLCQLTGRYFSVVVEVDVDAHVIRAIEPALAGSGGPNPRGYAGIGACSGKLTVFGGYTTFSKTKGIFSQVKTCTDYWECRLINADEAMLADPMHSLNKNMATLTTVNFFDVYESLRVAVLRDMTLRKIISDECEPRPGALVGVMHGSDCSPLSEGEFYAPGHLRWMPRDAILERLPGLQQWEPDVYKDLHRIDTQSRATLLFLADFREQPVPSQLPYQAWLGWFGRWHPNGIYISEHALAKGELKLSAEETAPPENADLFEVRGVRKILAATVGTLAHDHPSGHLPLIGFVFRSAVERKNTHV</sequence>
<evidence type="ECO:0000256" key="2">
    <source>
        <dbReference type="ARBA" id="ARBA00022737"/>
    </source>
</evidence>
<reference evidence="3 4" key="1">
    <citation type="journal article" date="2015" name="Genome Biol. Evol.">
        <title>Comparative Genomics of a Bacterivorous Green Alga Reveals Evolutionary Causalities and Consequences of Phago-Mixotrophic Mode of Nutrition.</title>
        <authorList>
            <person name="Burns J.A."/>
            <person name="Paasch A."/>
            <person name="Narechania A."/>
            <person name="Kim E."/>
        </authorList>
    </citation>
    <scope>NUCLEOTIDE SEQUENCE [LARGE SCALE GENOMIC DNA]</scope>
    <source>
        <strain evidence="3 4">PLY_AMNH</strain>
    </source>
</reference>
<evidence type="ECO:0000313" key="3">
    <source>
        <dbReference type="EMBL" id="KAK3280380.1"/>
    </source>
</evidence>
<dbReference type="PANTHER" id="PTHR46093">
    <property type="entry name" value="ACYL-COA-BINDING DOMAIN-CONTAINING PROTEIN 5"/>
    <property type="match status" value="1"/>
</dbReference>
<dbReference type="SUPFAM" id="SSF117281">
    <property type="entry name" value="Kelch motif"/>
    <property type="match status" value="2"/>
</dbReference>
<name>A0AAE0GLX1_9CHLO</name>
<evidence type="ECO:0000313" key="4">
    <source>
        <dbReference type="Proteomes" id="UP001190700"/>
    </source>
</evidence>
<keyword evidence="1" id="KW-0880">Kelch repeat</keyword>
<dbReference type="Gene3D" id="2.120.10.80">
    <property type="entry name" value="Kelch-type beta propeller"/>
    <property type="match status" value="2"/>
</dbReference>